<feature type="transmembrane region" description="Helical" evidence="5">
    <location>
        <begin position="164"/>
        <end position="187"/>
    </location>
</feature>
<keyword evidence="2 5" id="KW-0812">Transmembrane</keyword>
<evidence type="ECO:0000256" key="5">
    <source>
        <dbReference type="SAM" id="Phobius"/>
    </source>
</evidence>
<dbReference type="AlphaFoldDB" id="A0A8J4PKB6"/>
<evidence type="ECO:0000259" key="6">
    <source>
        <dbReference type="Pfam" id="PF12698"/>
    </source>
</evidence>
<feature type="non-terminal residue" evidence="7">
    <location>
        <position position="1"/>
    </location>
</feature>
<dbReference type="Pfam" id="PF12698">
    <property type="entry name" value="ABC2_membrane_3"/>
    <property type="match status" value="1"/>
</dbReference>
<accession>A0A8J4PKB6</accession>
<reference evidence="7" key="1">
    <citation type="submission" date="2020-01" db="EMBL/GenBank/DDBJ databases">
        <title>Development of genomics and gene disruption for Polysphondylium violaceum indicates a role for the polyketide synthase stlB in stalk morphogenesis.</title>
        <authorList>
            <person name="Narita B."/>
            <person name="Kawabe Y."/>
            <person name="Kin K."/>
            <person name="Saito T."/>
            <person name="Gibbs R."/>
            <person name="Kuspa A."/>
            <person name="Muzny D."/>
            <person name="Queller D."/>
            <person name="Richards S."/>
            <person name="Strassman J."/>
            <person name="Sucgang R."/>
            <person name="Worley K."/>
            <person name="Schaap P."/>
        </authorList>
    </citation>
    <scope>NUCLEOTIDE SEQUENCE</scope>
    <source>
        <strain evidence="7">QSvi11</strain>
    </source>
</reference>
<dbReference type="EMBL" id="AJWJ01000945">
    <property type="protein sequence ID" value="KAF2068527.1"/>
    <property type="molecule type" value="Genomic_DNA"/>
</dbReference>
<evidence type="ECO:0000256" key="1">
    <source>
        <dbReference type="ARBA" id="ARBA00004141"/>
    </source>
</evidence>
<feature type="transmembrane region" description="Helical" evidence="5">
    <location>
        <begin position="124"/>
        <end position="143"/>
    </location>
</feature>
<dbReference type="PANTHER" id="PTHR19229">
    <property type="entry name" value="ATP-BINDING CASSETTE TRANSPORTER SUBFAMILY A ABCA"/>
    <property type="match status" value="1"/>
</dbReference>
<keyword evidence="3 5" id="KW-1133">Transmembrane helix</keyword>
<comment type="subcellular location">
    <subcellularLocation>
        <location evidence="1">Membrane</location>
        <topology evidence="1">Multi-pass membrane protein</topology>
    </subcellularLocation>
</comment>
<protein>
    <recommendedName>
        <fullName evidence="6">ABC-2 type transporter transmembrane domain-containing protein</fullName>
    </recommendedName>
</protein>
<dbReference type="Proteomes" id="UP000695562">
    <property type="component" value="Unassembled WGS sequence"/>
</dbReference>
<dbReference type="InterPro" id="IPR013525">
    <property type="entry name" value="ABC2_TM"/>
</dbReference>
<evidence type="ECO:0000256" key="2">
    <source>
        <dbReference type="ARBA" id="ARBA00022692"/>
    </source>
</evidence>
<evidence type="ECO:0000256" key="4">
    <source>
        <dbReference type="ARBA" id="ARBA00023136"/>
    </source>
</evidence>
<evidence type="ECO:0000256" key="3">
    <source>
        <dbReference type="ARBA" id="ARBA00022989"/>
    </source>
</evidence>
<evidence type="ECO:0000313" key="8">
    <source>
        <dbReference type="Proteomes" id="UP000695562"/>
    </source>
</evidence>
<feature type="transmembrane region" description="Helical" evidence="5">
    <location>
        <begin position="264"/>
        <end position="284"/>
    </location>
</feature>
<sequence length="331" mass="37939">MEDVATDLHLDFKNQLTNDPKYINDSTYFVVISRQNNSAFDIFIEYDVTASPSLLWDMIFHQVYEDKIKGYLSLIQTKIEKQIMKTFYSKDLDIQITYQIPPKITDLKYEPDSNLINFPHWTPSFFYIGFTIPIVIFIYQIVLENEKGMRNQLRILGLFDGAYILSWLTDGLIVSFIKSIIVLIFIYSNNSYIALSNAQPSILFVIFITYGFSLYSFGIFLSSFVSSSKSAVGLGLGLIIIGGAISISFGFMGTYIFHFYSYQLIPFGILISLVPFLNVSYLLYHITIFTLPTIMEGPEFYDSVEIDRHQALWISKGGKYSWSNFMQGSNG</sequence>
<keyword evidence="8" id="KW-1185">Reference proteome</keyword>
<organism evidence="7 8">
    <name type="scientific">Polysphondylium violaceum</name>
    <dbReference type="NCBI Taxonomy" id="133409"/>
    <lineage>
        <taxon>Eukaryota</taxon>
        <taxon>Amoebozoa</taxon>
        <taxon>Evosea</taxon>
        <taxon>Eumycetozoa</taxon>
        <taxon>Dictyostelia</taxon>
        <taxon>Dictyosteliales</taxon>
        <taxon>Dictyosteliaceae</taxon>
        <taxon>Polysphondylium</taxon>
    </lineage>
</organism>
<dbReference type="InterPro" id="IPR026082">
    <property type="entry name" value="ABCA"/>
</dbReference>
<feature type="domain" description="ABC-2 type transporter transmembrane" evidence="6">
    <location>
        <begin position="26"/>
        <end position="287"/>
    </location>
</feature>
<evidence type="ECO:0000313" key="7">
    <source>
        <dbReference type="EMBL" id="KAF2068527.1"/>
    </source>
</evidence>
<gene>
    <name evidence="7" type="ORF">CYY_010145</name>
</gene>
<feature type="transmembrane region" description="Helical" evidence="5">
    <location>
        <begin position="202"/>
        <end position="225"/>
    </location>
</feature>
<name>A0A8J4PKB6_9MYCE</name>
<feature type="transmembrane region" description="Helical" evidence="5">
    <location>
        <begin position="232"/>
        <end position="258"/>
    </location>
</feature>
<dbReference type="GO" id="GO:0016020">
    <property type="term" value="C:membrane"/>
    <property type="evidence" value="ECO:0007669"/>
    <property type="project" value="UniProtKB-SubCell"/>
</dbReference>
<dbReference type="PANTHER" id="PTHR19229:SF265">
    <property type="match status" value="1"/>
</dbReference>
<keyword evidence="4 5" id="KW-0472">Membrane</keyword>
<proteinExistence type="predicted"/>
<comment type="caution">
    <text evidence="7">The sequence shown here is derived from an EMBL/GenBank/DDBJ whole genome shotgun (WGS) entry which is preliminary data.</text>
</comment>
<dbReference type="GO" id="GO:0140359">
    <property type="term" value="F:ABC-type transporter activity"/>
    <property type="evidence" value="ECO:0007669"/>
    <property type="project" value="InterPro"/>
</dbReference>